<dbReference type="AlphaFoldDB" id="A0A2S8RAL5"/>
<dbReference type="Pfam" id="PF17262">
    <property type="entry name" value="Cas6b_C"/>
    <property type="match status" value="1"/>
</dbReference>
<protein>
    <recommendedName>
        <fullName evidence="1">Cas6b C-terminal domain-containing protein</fullName>
    </recommendedName>
</protein>
<evidence type="ECO:0000313" key="3">
    <source>
        <dbReference type="Proteomes" id="UP000239720"/>
    </source>
</evidence>
<dbReference type="EMBL" id="NEMB01000003">
    <property type="protein sequence ID" value="PQQ66824.1"/>
    <property type="molecule type" value="Genomic_DNA"/>
</dbReference>
<evidence type="ECO:0000259" key="1">
    <source>
        <dbReference type="Pfam" id="PF17262"/>
    </source>
</evidence>
<sequence length="127" mass="14791">MKFKKILTILFKNTKNNIDILGRVYMLKIRRFSATRGIVEYKFLILCLILNKENYGIFTNSRLGEKVIIYKNISTGNILSMAKGLGYLEDKLIEMFIKLSPAVSNYKNRKMVGFMNNFMIPDHLNVE</sequence>
<name>A0A2S8RAL5_9FIRM</name>
<reference evidence="2 3" key="1">
    <citation type="journal article" date="2018" name="Syst. Appl. Microbiol.">
        <title>Characterization and high-quality draft genome sequence of Herbivorax saccincola A7, an anaerobic, alkaliphilic, thermophilic, cellulolytic, and xylanolytic bacterium.</title>
        <authorList>
            <person name="Aikawa S."/>
            <person name="Baramee S."/>
            <person name="Sermsathanaswadi J."/>
            <person name="Thianheng P."/>
            <person name="Tachaapaikoon C."/>
            <person name="Shikata A."/>
            <person name="Waeonukul R."/>
            <person name="Pason P."/>
            <person name="Ratanakhanokchai K."/>
            <person name="Kosugi A."/>
        </authorList>
    </citation>
    <scope>NUCLEOTIDE SEQUENCE [LARGE SCALE GENOMIC DNA]</scope>
    <source>
        <strain evidence="2 3">A7</strain>
    </source>
</reference>
<feature type="domain" description="Cas6b C-terminal" evidence="1">
    <location>
        <begin position="36"/>
        <end position="124"/>
    </location>
</feature>
<dbReference type="InterPro" id="IPR020209">
    <property type="entry name" value="Cas6b_C"/>
</dbReference>
<comment type="caution">
    <text evidence="2">The sequence shown here is derived from an EMBL/GenBank/DDBJ whole genome shotgun (WGS) entry which is preliminary data.</text>
</comment>
<accession>A0A2S8RAL5</accession>
<evidence type="ECO:0000313" key="2">
    <source>
        <dbReference type="EMBL" id="PQQ66824.1"/>
    </source>
</evidence>
<organism evidence="2 3">
    <name type="scientific">Acetivibrio saccincola</name>
    <dbReference type="NCBI Taxonomy" id="1677857"/>
    <lineage>
        <taxon>Bacteria</taxon>
        <taxon>Bacillati</taxon>
        <taxon>Bacillota</taxon>
        <taxon>Clostridia</taxon>
        <taxon>Eubacteriales</taxon>
        <taxon>Oscillospiraceae</taxon>
        <taxon>Acetivibrio</taxon>
    </lineage>
</organism>
<gene>
    <name evidence="2" type="ORF">B9R14_08760</name>
</gene>
<proteinExistence type="predicted"/>
<dbReference type="Proteomes" id="UP000239720">
    <property type="component" value="Unassembled WGS sequence"/>
</dbReference>